<feature type="compositionally biased region" description="Low complexity" evidence="1">
    <location>
        <begin position="72"/>
        <end position="97"/>
    </location>
</feature>
<dbReference type="AlphaFoldDB" id="A0A9P6FQV3"/>
<feature type="compositionally biased region" description="Basic and acidic residues" evidence="1">
    <location>
        <begin position="108"/>
        <end position="126"/>
    </location>
</feature>
<accession>A0A9P6FQV3</accession>
<dbReference type="Proteomes" id="UP000780801">
    <property type="component" value="Unassembled WGS sequence"/>
</dbReference>
<feature type="compositionally biased region" description="Basic and acidic residues" evidence="1">
    <location>
        <begin position="334"/>
        <end position="343"/>
    </location>
</feature>
<feature type="compositionally biased region" description="Polar residues" evidence="1">
    <location>
        <begin position="285"/>
        <end position="300"/>
    </location>
</feature>
<reference evidence="2" key="1">
    <citation type="journal article" date="2020" name="Fungal Divers.">
        <title>Resolving the Mortierellaceae phylogeny through synthesis of multi-gene phylogenetics and phylogenomics.</title>
        <authorList>
            <person name="Vandepol N."/>
            <person name="Liber J."/>
            <person name="Desiro A."/>
            <person name="Na H."/>
            <person name="Kennedy M."/>
            <person name="Barry K."/>
            <person name="Grigoriev I.V."/>
            <person name="Miller A.N."/>
            <person name="O'Donnell K."/>
            <person name="Stajich J.E."/>
            <person name="Bonito G."/>
        </authorList>
    </citation>
    <scope>NUCLEOTIDE SEQUENCE</scope>
    <source>
        <strain evidence="2">KOD1015</strain>
    </source>
</reference>
<dbReference type="OrthoDB" id="1555531at2759"/>
<feature type="compositionally biased region" description="Polar residues" evidence="1">
    <location>
        <begin position="54"/>
        <end position="64"/>
    </location>
</feature>
<protein>
    <submittedName>
        <fullName evidence="2">Uncharacterized protein</fullName>
    </submittedName>
</protein>
<dbReference type="EMBL" id="JAABOA010003023">
    <property type="protein sequence ID" value="KAF9579126.1"/>
    <property type="molecule type" value="Genomic_DNA"/>
</dbReference>
<feature type="compositionally biased region" description="Low complexity" evidence="1">
    <location>
        <begin position="36"/>
        <end position="48"/>
    </location>
</feature>
<evidence type="ECO:0000256" key="1">
    <source>
        <dbReference type="SAM" id="MobiDB-lite"/>
    </source>
</evidence>
<gene>
    <name evidence="2" type="ORF">BGW38_004752</name>
</gene>
<feature type="compositionally biased region" description="Basic and acidic residues" evidence="1">
    <location>
        <begin position="218"/>
        <end position="227"/>
    </location>
</feature>
<feature type="compositionally biased region" description="Basic and acidic residues" evidence="1">
    <location>
        <begin position="261"/>
        <end position="283"/>
    </location>
</feature>
<keyword evidence="3" id="KW-1185">Reference proteome</keyword>
<feature type="compositionally biased region" description="Low complexity" evidence="1">
    <location>
        <begin position="137"/>
        <end position="155"/>
    </location>
</feature>
<sequence>MSAPMGGFGVSKYLSRSEPSNAFPPTKRHQLPLPSPSSLHQSSASSNSFGLARSDSNSALSDAYSSRMPAPRSLQRDLSSSSLGASFESRSPPASSSMKRPLADMADSQDRNRDIDSRHQSHHDLPAPHQSPRVPFSTTASISSPSTMSTTSTSSLGQHSRPLPTGASKLDIKSMPPDHPTIDPASSGVCPIVHGSMQRERAQQQVQSEPKAGSYRNSMEHERHRGADQAPCRWANMSDRWNEPSGQGNFGQDYYGPSSGYRREHEREHEREPLARKSLEHGGESMQSNGAYYPPSNSGPHSRVHAYERDYAGSNGGYFGPQGESHRANGYSSHPRDHHHEADSGMAKNPFNMGPSPPGTTGSLRRTNSTGRPGFLSRNRSSNGSMNDGMCLSGACGAVCRCSGEDEEIRAVKALDAARKRMSVHSLLC</sequence>
<comment type="caution">
    <text evidence="2">The sequence shown here is derived from an EMBL/GenBank/DDBJ whole genome shotgun (WGS) entry which is preliminary data.</text>
</comment>
<feature type="compositionally biased region" description="Polar residues" evidence="1">
    <location>
        <begin position="359"/>
        <end position="371"/>
    </location>
</feature>
<organism evidence="2 3">
    <name type="scientific">Lunasporangiospora selenospora</name>
    <dbReference type="NCBI Taxonomy" id="979761"/>
    <lineage>
        <taxon>Eukaryota</taxon>
        <taxon>Fungi</taxon>
        <taxon>Fungi incertae sedis</taxon>
        <taxon>Mucoromycota</taxon>
        <taxon>Mortierellomycotina</taxon>
        <taxon>Mortierellomycetes</taxon>
        <taxon>Mortierellales</taxon>
        <taxon>Mortierellaceae</taxon>
        <taxon>Lunasporangiospora</taxon>
    </lineage>
</organism>
<feature type="region of interest" description="Disordered" evidence="1">
    <location>
        <begin position="1"/>
        <end position="383"/>
    </location>
</feature>
<evidence type="ECO:0000313" key="3">
    <source>
        <dbReference type="Proteomes" id="UP000780801"/>
    </source>
</evidence>
<proteinExistence type="predicted"/>
<name>A0A9P6FQV3_9FUNG</name>
<evidence type="ECO:0000313" key="2">
    <source>
        <dbReference type="EMBL" id="KAF9579126.1"/>
    </source>
</evidence>